<dbReference type="GO" id="GO:0003924">
    <property type="term" value="F:GTPase activity"/>
    <property type="evidence" value="ECO:0007669"/>
    <property type="project" value="InterPro"/>
</dbReference>
<dbReference type="PANTHER" id="PTHR43381:SF20">
    <property type="entry name" value="TRANSLATION INITIATION FACTOR IF-2, MITOCHONDRIAL"/>
    <property type="match status" value="1"/>
</dbReference>
<dbReference type="Pfam" id="PF22042">
    <property type="entry name" value="EF-G_D2"/>
    <property type="match status" value="1"/>
</dbReference>
<dbReference type="CDD" id="cd01887">
    <property type="entry name" value="IF2_eIF5B"/>
    <property type="match status" value="1"/>
</dbReference>
<dbReference type="GO" id="GO:0005737">
    <property type="term" value="C:cytoplasm"/>
    <property type="evidence" value="ECO:0007669"/>
    <property type="project" value="TreeGrafter"/>
</dbReference>
<keyword evidence="5" id="KW-0342">GTP-binding</keyword>
<evidence type="ECO:0000259" key="7">
    <source>
        <dbReference type="PROSITE" id="PS51722"/>
    </source>
</evidence>
<dbReference type="CDD" id="cd03702">
    <property type="entry name" value="IF2_mtIF2_II"/>
    <property type="match status" value="1"/>
</dbReference>
<dbReference type="Gene3D" id="3.40.50.300">
    <property type="entry name" value="P-loop containing nucleotide triphosphate hydrolases"/>
    <property type="match status" value="1"/>
</dbReference>
<gene>
    <name evidence="9" type="primary">LOC100746152</name>
</gene>
<dbReference type="SUPFAM" id="SSF52540">
    <property type="entry name" value="P-loop containing nucleoside triphosphate hydrolases"/>
    <property type="match status" value="1"/>
</dbReference>
<dbReference type="KEGG" id="bim:100746152"/>
<evidence type="ECO:0000313" key="8">
    <source>
        <dbReference type="Proteomes" id="UP000515180"/>
    </source>
</evidence>
<evidence type="ECO:0000256" key="3">
    <source>
        <dbReference type="ARBA" id="ARBA00022741"/>
    </source>
</evidence>
<dbReference type="InterPro" id="IPR009000">
    <property type="entry name" value="Transl_B-barrel_sf"/>
</dbReference>
<keyword evidence="3" id="KW-0547">Nucleotide-binding</keyword>
<evidence type="ECO:0000256" key="2">
    <source>
        <dbReference type="ARBA" id="ARBA00022540"/>
    </source>
</evidence>
<keyword evidence="8" id="KW-1185">Reference proteome</keyword>
<dbReference type="OrthoDB" id="361630at2759"/>
<dbReference type="InterPro" id="IPR015760">
    <property type="entry name" value="TIF_IF2"/>
</dbReference>
<reference evidence="9" key="1">
    <citation type="submission" date="2025-08" db="UniProtKB">
        <authorList>
            <consortium name="RefSeq"/>
        </authorList>
    </citation>
    <scope>IDENTIFICATION</scope>
</reference>
<dbReference type="PROSITE" id="PS51722">
    <property type="entry name" value="G_TR_2"/>
    <property type="match status" value="1"/>
</dbReference>
<dbReference type="FunFam" id="3.40.50.300:FF:000019">
    <property type="entry name" value="Translation initiation factor IF-2"/>
    <property type="match status" value="1"/>
</dbReference>
<dbReference type="Proteomes" id="UP000515180">
    <property type="component" value="Unplaced"/>
</dbReference>
<dbReference type="Gene3D" id="2.40.30.10">
    <property type="entry name" value="Translation factors"/>
    <property type="match status" value="2"/>
</dbReference>
<dbReference type="RefSeq" id="XP_012244843.1">
    <property type="nucleotide sequence ID" value="XM_012389420.3"/>
</dbReference>
<dbReference type="InterPro" id="IPR036925">
    <property type="entry name" value="TIF_IF2_dom3_sf"/>
</dbReference>
<dbReference type="Gene3D" id="3.40.50.10050">
    <property type="entry name" value="Translation initiation factor IF- 2, domain 3"/>
    <property type="match status" value="1"/>
</dbReference>
<evidence type="ECO:0000256" key="5">
    <source>
        <dbReference type="ARBA" id="ARBA00023134"/>
    </source>
</evidence>
<dbReference type="AlphaFoldDB" id="A0A6P3UZX1"/>
<organism evidence="8 9">
    <name type="scientific">Bombus impatiens</name>
    <name type="common">Bumblebee</name>
    <dbReference type="NCBI Taxonomy" id="132113"/>
    <lineage>
        <taxon>Eukaryota</taxon>
        <taxon>Metazoa</taxon>
        <taxon>Ecdysozoa</taxon>
        <taxon>Arthropoda</taxon>
        <taxon>Hexapoda</taxon>
        <taxon>Insecta</taxon>
        <taxon>Pterygota</taxon>
        <taxon>Neoptera</taxon>
        <taxon>Endopterygota</taxon>
        <taxon>Hymenoptera</taxon>
        <taxon>Apocrita</taxon>
        <taxon>Aculeata</taxon>
        <taxon>Apoidea</taxon>
        <taxon>Anthophila</taxon>
        <taxon>Apidae</taxon>
        <taxon>Bombus</taxon>
        <taxon>Pyrobombus</taxon>
    </lineage>
</organism>
<dbReference type="InterPro" id="IPR027417">
    <property type="entry name" value="P-loop_NTPase"/>
</dbReference>
<dbReference type="SUPFAM" id="SSF50447">
    <property type="entry name" value="Translation proteins"/>
    <property type="match status" value="2"/>
</dbReference>
<evidence type="ECO:0000256" key="4">
    <source>
        <dbReference type="ARBA" id="ARBA00022917"/>
    </source>
</evidence>
<name>A0A6P3UZX1_BOMIM</name>
<dbReference type="InterPro" id="IPR044145">
    <property type="entry name" value="IF2_II"/>
</dbReference>
<accession>A0A6P3UZX1</accession>
<dbReference type="GO" id="GO:0003743">
    <property type="term" value="F:translation initiation factor activity"/>
    <property type="evidence" value="ECO:0007669"/>
    <property type="project" value="UniProtKB-KW"/>
</dbReference>
<dbReference type="CTD" id="43382"/>
<dbReference type="InterPro" id="IPR000795">
    <property type="entry name" value="T_Tr_GTP-bd_dom"/>
</dbReference>
<dbReference type="InterPro" id="IPR053905">
    <property type="entry name" value="EF-G-like_DII"/>
</dbReference>
<keyword evidence="2 9" id="KW-0396">Initiation factor</keyword>
<evidence type="ECO:0000256" key="1">
    <source>
        <dbReference type="ARBA" id="ARBA00007733"/>
    </source>
</evidence>
<dbReference type="InterPro" id="IPR005225">
    <property type="entry name" value="Small_GTP-bd"/>
</dbReference>
<dbReference type="GeneID" id="100746152"/>
<dbReference type="FunFam" id="3.40.50.10050:FF:000001">
    <property type="entry name" value="Translation initiation factor IF-2"/>
    <property type="match status" value="1"/>
</dbReference>
<evidence type="ECO:0000313" key="9">
    <source>
        <dbReference type="RefSeq" id="XP_012244843.1"/>
    </source>
</evidence>
<dbReference type="Pfam" id="PF11987">
    <property type="entry name" value="IF-2"/>
    <property type="match status" value="1"/>
</dbReference>
<dbReference type="PANTHER" id="PTHR43381">
    <property type="entry name" value="TRANSLATION INITIATION FACTOR IF-2-RELATED"/>
    <property type="match status" value="1"/>
</dbReference>
<evidence type="ECO:0000256" key="6">
    <source>
        <dbReference type="ARBA" id="ARBA00025162"/>
    </source>
</evidence>
<sequence length="725" mass="81459">MKINMTASVVRAYIQSSLSRQVSEVVWREQNINHTLQTLNVLHIQRQYYHITLASFKRRNNREKTMIFNEEMLNNFSNEQFKRKSLPVVDVWENMTVKELAKSAKRNINDILDVLYIVSDKDIYNRNSILSDGQLISSIIKKLGAKSKIISKQTSNKNTKYKDITRRPLPDKSQLVRRHPVVTIMGHVDHGKTTLLDALRHTSVAQSEFGGITQCIGAFDVTLDSGERVTFLDTPGHAAFTSMRYRGAYATDIVVLVVAADDGVKEQTLQSIEMAKNAKVPVIVAINKIDKPNIDIKRTQHELADHGIVVEELGGEVQCVKISALKGTNLQELTEAIVVQAELMDLKGDPAGLVEGVVIECSNHVGRGKLVTALIQRGTLKKGCLLVSGLAWVKVRAMFNDSGHPILEAKPSDAIQIIGWKELPDVGDEMLEVENDKILQEVLKFREKKRNETLAKQHKAVADQRLQEHLIDYRKLLEIRRTFGRDRTVMRKVREKVAEKEKNKRIIEDPTPTVNIIIKGDVAGSVEALLDIFDSYKCDKICKLNIVHYGVGSITSSDIELAGTFKAIIYGFNVKAIKTVEEEATAKGIALRLYNVVYKLIDNVKAEIISLLPEVNIEEITGEATILQKFDINEKNKKVSVAGCRCVKGVLLKSGLYRIVRGNENIFTGRLVSMRHLKDEMSSIETNLECGLRFEDPTISFQPGDNIICVIIKSEKQKLDWDPGF</sequence>
<dbReference type="FunFam" id="2.40.30.10:FF:000008">
    <property type="entry name" value="Translation initiation factor IF-2"/>
    <property type="match status" value="1"/>
</dbReference>
<dbReference type="SUPFAM" id="SSF52156">
    <property type="entry name" value="Initiation factor IF2/eIF5b, domain 3"/>
    <property type="match status" value="1"/>
</dbReference>
<keyword evidence="4" id="KW-0648">Protein biosynthesis</keyword>
<feature type="domain" description="Tr-type G" evidence="7">
    <location>
        <begin position="177"/>
        <end position="347"/>
    </location>
</feature>
<proteinExistence type="inferred from homology"/>
<protein>
    <submittedName>
        <fullName evidence="9">Translation initiation factor IF-2, mitochondrial</fullName>
    </submittedName>
</protein>
<dbReference type="Pfam" id="PF00009">
    <property type="entry name" value="GTP_EFTU"/>
    <property type="match status" value="1"/>
</dbReference>
<dbReference type="InterPro" id="IPR023115">
    <property type="entry name" value="TIF_IF2_dom3"/>
</dbReference>
<comment type="similarity">
    <text evidence="1">Belongs to the TRAFAC class translation factor GTPase superfamily. Classic translation factor GTPase family. IF-2 subfamily.</text>
</comment>
<dbReference type="GO" id="GO:0005525">
    <property type="term" value="F:GTP binding"/>
    <property type="evidence" value="ECO:0007669"/>
    <property type="project" value="UniProtKB-KW"/>
</dbReference>
<comment type="function">
    <text evidence="6">One of the essential components for the initiation of protein synthesis. Protects formylmethionyl-tRNA from spontaneous hydrolysis and promotes its binding to the 30S ribosomal subunits. Also involved in the hydrolysis of GTP during the formation of the 70S ribosomal complex.</text>
</comment>
<dbReference type="NCBIfam" id="TIGR00231">
    <property type="entry name" value="small_GTP"/>
    <property type="match status" value="1"/>
</dbReference>